<evidence type="ECO:0000256" key="2">
    <source>
        <dbReference type="ARBA" id="ARBA00023015"/>
    </source>
</evidence>
<dbReference type="FunFam" id="2.170.150.80:FF:000002">
    <property type="entry name" value="Nac domain-containing protein 86"/>
    <property type="match status" value="1"/>
</dbReference>
<reference evidence="7" key="1">
    <citation type="submission" date="2019-12" db="EMBL/GenBank/DDBJ databases">
        <title>Genome sequencing and annotation of Brassica cretica.</title>
        <authorList>
            <person name="Studholme D.J."/>
            <person name="Sarris P.F."/>
        </authorList>
    </citation>
    <scope>NUCLEOTIDE SEQUENCE</scope>
    <source>
        <strain evidence="7">PFS-001/15</strain>
        <tissue evidence="7">Leaf</tissue>
    </source>
</reference>
<dbReference type="Pfam" id="PF02365">
    <property type="entry name" value="NAM"/>
    <property type="match status" value="1"/>
</dbReference>
<dbReference type="GO" id="GO:0006355">
    <property type="term" value="P:regulation of DNA-templated transcription"/>
    <property type="evidence" value="ECO:0007669"/>
    <property type="project" value="InterPro"/>
</dbReference>
<proteinExistence type="predicted"/>
<comment type="subcellular location">
    <subcellularLocation>
        <location evidence="1">Nucleus</location>
    </subcellularLocation>
</comment>
<name>A0A8S9HHE4_BRACR</name>
<evidence type="ECO:0000256" key="5">
    <source>
        <dbReference type="ARBA" id="ARBA00023242"/>
    </source>
</evidence>
<protein>
    <recommendedName>
        <fullName evidence="6">NAC domain-containing protein</fullName>
    </recommendedName>
</protein>
<evidence type="ECO:0000313" key="7">
    <source>
        <dbReference type="EMBL" id="KAF2556500.1"/>
    </source>
</evidence>
<dbReference type="GO" id="GO:0005634">
    <property type="term" value="C:nucleus"/>
    <property type="evidence" value="ECO:0007669"/>
    <property type="project" value="UniProtKB-SubCell"/>
</dbReference>
<keyword evidence="2" id="KW-0805">Transcription regulation</keyword>
<feature type="domain" description="NAC" evidence="6">
    <location>
        <begin position="159"/>
        <end position="205"/>
    </location>
</feature>
<evidence type="ECO:0000256" key="1">
    <source>
        <dbReference type="ARBA" id="ARBA00004123"/>
    </source>
</evidence>
<keyword evidence="5" id="KW-0539">Nucleus</keyword>
<dbReference type="PANTHER" id="PTHR31744">
    <property type="entry name" value="PROTEIN CUP-SHAPED COTYLEDON 2-RELATED"/>
    <property type="match status" value="1"/>
</dbReference>
<sequence>MAPVGLPPGFRFHPTDEELVNYYLKRKICGQEIELDIIPEVDLYKCEPWDLAEKSFLPSRDPEWYFFGPRDRKYPNGFRTNRATRGGYWKSTGKDRRVTSQSRAIGMKKTLVYYRGRAPQGIRTDWVMHEYRLDDKDCDDPSSLQDSYALCRVFKKNGTLVYYRGRAPQGIRTDWVMHEYRLDDKDCDDPSSLQDSYALCRVFKKNGICSELETEPQLQTGQCSFTTVSMEMNSNNINYNSDIYEAMSPEVGASSACVEDIVDDKDDSWMQFITDDAWDSSSNAATMGHGQGVY</sequence>
<evidence type="ECO:0000256" key="4">
    <source>
        <dbReference type="ARBA" id="ARBA00023163"/>
    </source>
</evidence>
<keyword evidence="3" id="KW-0238">DNA-binding</keyword>
<keyword evidence="4" id="KW-0804">Transcription</keyword>
<evidence type="ECO:0000313" key="8">
    <source>
        <dbReference type="Proteomes" id="UP000712281"/>
    </source>
</evidence>
<organism evidence="7 8">
    <name type="scientific">Brassica cretica</name>
    <name type="common">Mustard</name>
    <dbReference type="NCBI Taxonomy" id="69181"/>
    <lineage>
        <taxon>Eukaryota</taxon>
        <taxon>Viridiplantae</taxon>
        <taxon>Streptophyta</taxon>
        <taxon>Embryophyta</taxon>
        <taxon>Tracheophyta</taxon>
        <taxon>Spermatophyta</taxon>
        <taxon>Magnoliopsida</taxon>
        <taxon>eudicotyledons</taxon>
        <taxon>Gunneridae</taxon>
        <taxon>Pentapetalae</taxon>
        <taxon>rosids</taxon>
        <taxon>malvids</taxon>
        <taxon>Brassicales</taxon>
        <taxon>Brassicaceae</taxon>
        <taxon>Brassiceae</taxon>
        <taxon>Brassica</taxon>
    </lineage>
</organism>
<dbReference type="GO" id="GO:0003677">
    <property type="term" value="F:DNA binding"/>
    <property type="evidence" value="ECO:0007669"/>
    <property type="project" value="UniProtKB-KW"/>
</dbReference>
<dbReference type="InterPro" id="IPR036093">
    <property type="entry name" value="NAC_dom_sf"/>
</dbReference>
<gene>
    <name evidence="7" type="ORF">F2Q68_00017463</name>
</gene>
<dbReference type="PROSITE" id="PS51005">
    <property type="entry name" value="NAC"/>
    <property type="match status" value="2"/>
</dbReference>
<dbReference type="Gene3D" id="2.170.150.80">
    <property type="entry name" value="NAC domain"/>
    <property type="match status" value="2"/>
</dbReference>
<dbReference type="PANTHER" id="PTHR31744:SF210">
    <property type="entry name" value="NAC DOMAIN-CONTAINING PROTEIN 86-LIKE"/>
    <property type="match status" value="1"/>
</dbReference>
<feature type="domain" description="NAC" evidence="6">
    <location>
        <begin position="6"/>
        <end position="156"/>
    </location>
</feature>
<evidence type="ECO:0000256" key="3">
    <source>
        <dbReference type="ARBA" id="ARBA00023125"/>
    </source>
</evidence>
<dbReference type="SUPFAM" id="SSF101941">
    <property type="entry name" value="NAC domain"/>
    <property type="match status" value="2"/>
</dbReference>
<dbReference type="EMBL" id="QGKW02001940">
    <property type="protein sequence ID" value="KAF2556500.1"/>
    <property type="molecule type" value="Genomic_DNA"/>
</dbReference>
<dbReference type="InterPro" id="IPR003441">
    <property type="entry name" value="NAC-dom"/>
</dbReference>
<dbReference type="AlphaFoldDB" id="A0A8S9HHE4"/>
<comment type="caution">
    <text evidence="7">The sequence shown here is derived from an EMBL/GenBank/DDBJ whole genome shotgun (WGS) entry which is preliminary data.</text>
</comment>
<evidence type="ECO:0000259" key="6">
    <source>
        <dbReference type="PROSITE" id="PS51005"/>
    </source>
</evidence>
<accession>A0A8S9HHE4</accession>
<dbReference type="Proteomes" id="UP000712281">
    <property type="component" value="Unassembled WGS sequence"/>
</dbReference>